<sequence>MSDDDTQTMTIDGRVHTYMTNTFVDEADKVIAALVEKGVPGKLRPGRSYVWRAAGFSDDARGRKKSREATRLGIVDIWLVGEIEEADRTYRPSPPPI</sequence>
<name>A0A1H4URP7_9BRAD</name>
<dbReference type="Proteomes" id="UP000198992">
    <property type="component" value="Unassembled WGS sequence"/>
</dbReference>
<evidence type="ECO:0000313" key="2">
    <source>
        <dbReference type="Proteomes" id="UP000198992"/>
    </source>
</evidence>
<protein>
    <submittedName>
        <fullName evidence="1">Uncharacterized protein</fullName>
    </submittedName>
</protein>
<proteinExistence type="predicted"/>
<dbReference type="EMBL" id="FNTH01000001">
    <property type="protein sequence ID" value="SEC70951.1"/>
    <property type="molecule type" value="Genomic_DNA"/>
</dbReference>
<evidence type="ECO:0000313" key="1">
    <source>
        <dbReference type="EMBL" id="SEC70951.1"/>
    </source>
</evidence>
<dbReference type="RefSeq" id="WP_092115787.1">
    <property type="nucleotide sequence ID" value="NZ_FNTH01000001.1"/>
</dbReference>
<organism evidence="1 2">
    <name type="scientific">Bradyrhizobium erythrophlei</name>
    <dbReference type="NCBI Taxonomy" id="1437360"/>
    <lineage>
        <taxon>Bacteria</taxon>
        <taxon>Pseudomonadati</taxon>
        <taxon>Pseudomonadota</taxon>
        <taxon>Alphaproteobacteria</taxon>
        <taxon>Hyphomicrobiales</taxon>
        <taxon>Nitrobacteraceae</taxon>
        <taxon>Bradyrhizobium</taxon>
    </lineage>
</organism>
<gene>
    <name evidence="1" type="ORF">SAMN05444164_2541</name>
</gene>
<accession>A0A1H4URP7</accession>
<dbReference type="AlphaFoldDB" id="A0A1H4URP7"/>
<reference evidence="1 2" key="1">
    <citation type="submission" date="2016-10" db="EMBL/GenBank/DDBJ databases">
        <authorList>
            <person name="de Groot N.N."/>
        </authorList>
    </citation>
    <scope>NUCLEOTIDE SEQUENCE [LARGE SCALE GENOMIC DNA]</scope>
    <source>
        <strain evidence="1 2">MT12</strain>
    </source>
</reference>